<evidence type="ECO:0000313" key="2">
    <source>
        <dbReference type="EMBL" id="CAA9588204.1"/>
    </source>
</evidence>
<dbReference type="PANTHER" id="PTHR10579:SF43">
    <property type="entry name" value="ZINC FINGER (C3HC4-TYPE RING FINGER) FAMILY PROTEIN"/>
    <property type="match status" value="1"/>
</dbReference>
<dbReference type="InterPro" id="IPR051266">
    <property type="entry name" value="CLCR"/>
</dbReference>
<proteinExistence type="predicted"/>
<reference evidence="2" key="1">
    <citation type="submission" date="2020-02" db="EMBL/GenBank/DDBJ databases">
        <authorList>
            <person name="Meier V. D."/>
        </authorList>
    </citation>
    <scope>NUCLEOTIDE SEQUENCE</scope>
    <source>
        <strain evidence="2">AVDCRST_MAG88</strain>
    </source>
</reference>
<dbReference type="Gene3D" id="3.40.50.410">
    <property type="entry name" value="von Willebrand factor, type A domain"/>
    <property type="match status" value="1"/>
</dbReference>
<dbReference type="Pfam" id="PF00092">
    <property type="entry name" value="VWA"/>
    <property type="match status" value="1"/>
</dbReference>
<dbReference type="PANTHER" id="PTHR10579">
    <property type="entry name" value="CALCIUM-ACTIVATED CHLORIDE CHANNEL REGULATOR"/>
    <property type="match status" value="1"/>
</dbReference>
<sequence length="418" mass="43084">MTLRAPQAPQGLAGRGRKPLDLAFVLDRSGSMAGDKLRLVKEAVAFGIGQLAPEDRAAVIVYDHTVQTLAPLVPMTGPAQASLTLALGAVQEGGSTALGEGWLTGCRMIADGAAPGGRRLTRSLLLTDGLANVGVTDPAELTGHAVELRRRGVTTSTFGVGADFDERLLNGLAEAGGGNFHFIEHGHQIPNFFAGELGELLTVVAEGATVALTLPPGVGAEPLNDYQVVRNYTAGAWPDLGGGAPGGTTVMVEVGSLSAGEEKIVLFELTAPPAVPGTTLPLGVIVRYRPSAGGVEETSDAPGMSLRVVSGAEAEAEEADAGVIAIAGRLQAARAKYEAWEHAQAGRHDAARQVLAGAAQAFAAPAMAPAAAVLAADAAELQHLAERARDGWDSVTSKAALYSSRVMRKNQRDYGKER</sequence>
<dbReference type="PROSITE" id="PS50234">
    <property type="entry name" value="VWFA"/>
    <property type="match status" value="1"/>
</dbReference>
<dbReference type="SUPFAM" id="SSF53300">
    <property type="entry name" value="vWA-like"/>
    <property type="match status" value="1"/>
</dbReference>
<organism evidence="2">
    <name type="scientific">uncultured Thermomicrobiales bacterium</name>
    <dbReference type="NCBI Taxonomy" id="1645740"/>
    <lineage>
        <taxon>Bacteria</taxon>
        <taxon>Pseudomonadati</taxon>
        <taxon>Thermomicrobiota</taxon>
        <taxon>Thermomicrobia</taxon>
        <taxon>Thermomicrobiales</taxon>
        <taxon>environmental samples</taxon>
    </lineage>
</organism>
<protein>
    <recommendedName>
        <fullName evidence="1">VWFA domain-containing protein</fullName>
    </recommendedName>
</protein>
<dbReference type="InterPro" id="IPR036465">
    <property type="entry name" value="vWFA_dom_sf"/>
</dbReference>
<dbReference type="EMBL" id="CADCWM010001091">
    <property type="protein sequence ID" value="CAA9588204.1"/>
    <property type="molecule type" value="Genomic_DNA"/>
</dbReference>
<name>A0A6J4VWV7_9BACT</name>
<dbReference type="SMART" id="SM00327">
    <property type="entry name" value="VWA"/>
    <property type="match status" value="1"/>
</dbReference>
<feature type="domain" description="VWFA" evidence="1">
    <location>
        <begin position="21"/>
        <end position="204"/>
    </location>
</feature>
<dbReference type="AlphaFoldDB" id="A0A6J4VWV7"/>
<evidence type="ECO:0000259" key="1">
    <source>
        <dbReference type="PROSITE" id="PS50234"/>
    </source>
</evidence>
<accession>A0A6J4VWV7</accession>
<gene>
    <name evidence="2" type="ORF">AVDCRST_MAG88-4350</name>
</gene>
<dbReference type="InterPro" id="IPR002035">
    <property type="entry name" value="VWF_A"/>
</dbReference>